<dbReference type="SUPFAM" id="SSF46689">
    <property type="entry name" value="Homeodomain-like"/>
    <property type="match status" value="2"/>
</dbReference>
<evidence type="ECO:0000313" key="7">
    <source>
        <dbReference type="Proteomes" id="UP000011761"/>
    </source>
</evidence>
<dbReference type="Proteomes" id="UP000011761">
    <property type="component" value="Unassembled WGS sequence"/>
</dbReference>
<dbReference type="HOGENOM" id="CLU_709765_0_0_1"/>
<dbReference type="GO" id="GO:0000976">
    <property type="term" value="F:transcription cis-regulatory region binding"/>
    <property type="evidence" value="ECO:0007669"/>
    <property type="project" value="TreeGrafter"/>
</dbReference>
<evidence type="ECO:0000259" key="5">
    <source>
        <dbReference type="PROSITE" id="PS50090"/>
    </source>
</evidence>
<dbReference type="InterPro" id="IPR009057">
    <property type="entry name" value="Homeodomain-like_sf"/>
</dbReference>
<name>M2MXD4_BAUPA</name>
<evidence type="ECO:0000256" key="2">
    <source>
        <dbReference type="ARBA" id="ARBA00023125"/>
    </source>
</evidence>
<feature type="region of interest" description="Disordered" evidence="4">
    <location>
        <begin position="364"/>
        <end position="389"/>
    </location>
</feature>
<dbReference type="OrthoDB" id="2143914at2759"/>
<feature type="domain" description="Myb-like" evidence="5">
    <location>
        <begin position="184"/>
        <end position="233"/>
    </location>
</feature>
<evidence type="ECO:0000256" key="4">
    <source>
        <dbReference type="SAM" id="MobiDB-lite"/>
    </source>
</evidence>
<comment type="subcellular location">
    <subcellularLocation>
        <location evidence="1">Nucleus</location>
    </subcellularLocation>
</comment>
<dbReference type="PANTHER" id="PTHR46380:SF2">
    <property type="entry name" value="CYCLIN-D-BINDING MYB-LIKE TRANSCRIPTION FACTOR 1"/>
    <property type="match status" value="1"/>
</dbReference>
<dbReference type="Gene3D" id="1.10.10.60">
    <property type="entry name" value="Homeodomain-like"/>
    <property type="match status" value="2"/>
</dbReference>
<keyword evidence="7" id="KW-1185">Reference proteome</keyword>
<sequence>MWRSLFRAGDSAAFAAVDVLLSTSLRHQWRRFCERVTPRSPWHRSRASANVKAPSGRLRCFLGVREERREYSTPKTGHGSRVRWTPEETGKLLQLRSEGLDHAAIASHFPGRTAGAISNRITKLISKREADVTRRPSASLTSDEITKLDKLTTEGLPWPQIAQSFPAHTAQTLRNCMRALRQKEQAVKHGRFSTEEDEKLLSLVATTRLPWTEIAAAMGRATKIVHRRYHLLVPPDQRILRRRAGALSDEEVEIMRMMKSKGGSFRQIATVLGRYSTTIAETWHRLHDGVEPRTWGAPPQRPVPFDRQDDLIIWENRKKGLSFRQIGRLLQTTRSGQSISCRYRHLADLKRIGREPTYIMRVDGAVDSPTAGTESAKDTAGELSTHSPP</sequence>
<keyword evidence="3" id="KW-0539">Nucleus</keyword>
<dbReference type="GO" id="GO:0005634">
    <property type="term" value="C:nucleus"/>
    <property type="evidence" value="ECO:0007669"/>
    <property type="project" value="UniProtKB-SubCell"/>
</dbReference>
<dbReference type="InterPro" id="IPR051651">
    <property type="entry name" value="DMTF1_DNA-bind_reg"/>
</dbReference>
<gene>
    <name evidence="6" type="ORF">BAUCODRAFT_28440</name>
</gene>
<dbReference type="PANTHER" id="PTHR46380">
    <property type="entry name" value="CYCLIN-D-BINDING MYB-LIKE TRANSCRIPTION FACTOR 1"/>
    <property type="match status" value="1"/>
</dbReference>
<dbReference type="RefSeq" id="XP_007681344.1">
    <property type="nucleotide sequence ID" value="XM_007683154.1"/>
</dbReference>
<dbReference type="GO" id="GO:0003700">
    <property type="term" value="F:DNA-binding transcription factor activity"/>
    <property type="evidence" value="ECO:0007669"/>
    <property type="project" value="TreeGrafter"/>
</dbReference>
<dbReference type="SMART" id="SM00717">
    <property type="entry name" value="SANT"/>
    <property type="match status" value="2"/>
</dbReference>
<dbReference type="GeneID" id="19110714"/>
<dbReference type="EMBL" id="KB445564">
    <property type="protein sequence ID" value="EMC91319.1"/>
    <property type="molecule type" value="Genomic_DNA"/>
</dbReference>
<protein>
    <recommendedName>
        <fullName evidence="5">Myb-like domain-containing protein</fullName>
    </recommendedName>
</protein>
<dbReference type="AlphaFoldDB" id="M2MXD4"/>
<dbReference type="PROSITE" id="PS50090">
    <property type="entry name" value="MYB_LIKE"/>
    <property type="match status" value="1"/>
</dbReference>
<organism evidence="6 7">
    <name type="scientific">Baudoinia panamericana (strain UAMH 10762)</name>
    <name type="common">Angels' share fungus</name>
    <name type="synonym">Baudoinia compniacensis (strain UAMH 10762)</name>
    <dbReference type="NCBI Taxonomy" id="717646"/>
    <lineage>
        <taxon>Eukaryota</taxon>
        <taxon>Fungi</taxon>
        <taxon>Dikarya</taxon>
        <taxon>Ascomycota</taxon>
        <taxon>Pezizomycotina</taxon>
        <taxon>Dothideomycetes</taxon>
        <taxon>Dothideomycetidae</taxon>
        <taxon>Mycosphaerellales</taxon>
        <taxon>Teratosphaeriaceae</taxon>
        <taxon>Baudoinia</taxon>
    </lineage>
</organism>
<evidence type="ECO:0000256" key="1">
    <source>
        <dbReference type="ARBA" id="ARBA00004123"/>
    </source>
</evidence>
<accession>M2MXD4</accession>
<keyword evidence="2" id="KW-0238">DNA-binding</keyword>
<evidence type="ECO:0000313" key="6">
    <source>
        <dbReference type="EMBL" id="EMC91319.1"/>
    </source>
</evidence>
<evidence type="ECO:0000256" key="3">
    <source>
        <dbReference type="ARBA" id="ARBA00023242"/>
    </source>
</evidence>
<dbReference type="InterPro" id="IPR001005">
    <property type="entry name" value="SANT/Myb"/>
</dbReference>
<proteinExistence type="predicted"/>
<reference evidence="6 7" key="1">
    <citation type="journal article" date="2012" name="PLoS Pathog.">
        <title>Diverse lifestyles and strategies of plant pathogenesis encoded in the genomes of eighteen Dothideomycetes fungi.</title>
        <authorList>
            <person name="Ohm R.A."/>
            <person name="Feau N."/>
            <person name="Henrissat B."/>
            <person name="Schoch C.L."/>
            <person name="Horwitz B.A."/>
            <person name="Barry K.W."/>
            <person name="Condon B.J."/>
            <person name="Copeland A.C."/>
            <person name="Dhillon B."/>
            <person name="Glaser F."/>
            <person name="Hesse C.N."/>
            <person name="Kosti I."/>
            <person name="LaButti K."/>
            <person name="Lindquist E.A."/>
            <person name="Lucas S."/>
            <person name="Salamov A.A."/>
            <person name="Bradshaw R.E."/>
            <person name="Ciuffetti L."/>
            <person name="Hamelin R.C."/>
            <person name="Kema G.H.J."/>
            <person name="Lawrence C."/>
            <person name="Scott J.A."/>
            <person name="Spatafora J.W."/>
            <person name="Turgeon B.G."/>
            <person name="de Wit P.J.G.M."/>
            <person name="Zhong S."/>
            <person name="Goodwin S.B."/>
            <person name="Grigoriev I.V."/>
        </authorList>
    </citation>
    <scope>NUCLEOTIDE SEQUENCE [LARGE SCALE GENOMIC DNA]</scope>
    <source>
        <strain evidence="6 7">UAMH 10762</strain>
    </source>
</reference>
<dbReference type="CDD" id="cd00167">
    <property type="entry name" value="SANT"/>
    <property type="match status" value="1"/>
</dbReference>
<dbReference type="KEGG" id="bcom:BAUCODRAFT_28440"/>